<protein>
    <submittedName>
        <fullName evidence="1">Uncharacterized protein</fullName>
    </submittedName>
</protein>
<organism evidence="1 2">
    <name type="scientific">Hohenbuehelia grisea</name>
    <dbReference type="NCBI Taxonomy" id="104357"/>
    <lineage>
        <taxon>Eukaryota</taxon>
        <taxon>Fungi</taxon>
        <taxon>Dikarya</taxon>
        <taxon>Basidiomycota</taxon>
        <taxon>Agaricomycotina</taxon>
        <taxon>Agaricomycetes</taxon>
        <taxon>Agaricomycetidae</taxon>
        <taxon>Agaricales</taxon>
        <taxon>Pleurotineae</taxon>
        <taxon>Pleurotaceae</taxon>
        <taxon>Hohenbuehelia</taxon>
    </lineage>
</organism>
<keyword evidence="2" id="KW-1185">Reference proteome</keyword>
<dbReference type="Proteomes" id="UP001556367">
    <property type="component" value="Unassembled WGS sequence"/>
</dbReference>
<comment type="caution">
    <text evidence="1">The sequence shown here is derived from an EMBL/GenBank/DDBJ whole genome shotgun (WGS) entry which is preliminary data.</text>
</comment>
<dbReference type="EMBL" id="JASNQZ010000005">
    <property type="protein sequence ID" value="KAL0957807.1"/>
    <property type="molecule type" value="Genomic_DNA"/>
</dbReference>
<gene>
    <name evidence="1" type="ORF">HGRIS_001584</name>
</gene>
<name>A0ABR3JPX0_9AGAR</name>
<accession>A0ABR3JPX0</accession>
<evidence type="ECO:0000313" key="2">
    <source>
        <dbReference type="Proteomes" id="UP001556367"/>
    </source>
</evidence>
<sequence>MLANFDCRVRHAGLVAVASIAEWTGKVMMNELGKDLEGQICTDLEEVIQEKYHQQLFGVLISTLEDPEPRA</sequence>
<reference evidence="2" key="1">
    <citation type="submission" date="2024-06" db="EMBL/GenBank/DDBJ databases">
        <title>Multi-omics analyses provide insights into the biosynthesis of the anticancer antibiotic pleurotin in Hohenbuehelia grisea.</title>
        <authorList>
            <person name="Weaver J.A."/>
            <person name="Alberti F."/>
        </authorList>
    </citation>
    <scope>NUCLEOTIDE SEQUENCE [LARGE SCALE GENOMIC DNA]</scope>
    <source>
        <strain evidence="2">T-177</strain>
    </source>
</reference>
<proteinExistence type="predicted"/>
<evidence type="ECO:0000313" key="1">
    <source>
        <dbReference type="EMBL" id="KAL0957807.1"/>
    </source>
</evidence>